<dbReference type="InterPro" id="IPR025110">
    <property type="entry name" value="AMP-bd_C"/>
</dbReference>
<comment type="similarity">
    <text evidence="1">Belongs to the ATP-dependent AMP-binding enzyme family.</text>
</comment>
<dbReference type="Pfam" id="PF00501">
    <property type="entry name" value="AMP-binding"/>
    <property type="match status" value="1"/>
</dbReference>
<dbReference type="GO" id="GO:0031956">
    <property type="term" value="F:medium-chain fatty acid-CoA ligase activity"/>
    <property type="evidence" value="ECO:0007669"/>
    <property type="project" value="TreeGrafter"/>
</dbReference>
<dbReference type="Gene3D" id="3.30.300.30">
    <property type="match status" value="1"/>
</dbReference>
<dbReference type="EMBL" id="CP114014">
    <property type="protein sequence ID" value="XAY07263.1"/>
    <property type="molecule type" value="Genomic_DNA"/>
</dbReference>
<dbReference type="Pfam" id="PF13193">
    <property type="entry name" value="AMP-binding_C"/>
    <property type="match status" value="1"/>
</dbReference>
<dbReference type="InterPro" id="IPR000873">
    <property type="entry name" value="AMP-dep_synth/lig_dom"/>
</dbReference>
<dbReference type="CDD" id="cd04433">
    <property type="entry name" value="AFD_class_I"/>
    <property type="match status" value="1"/>
</dbReference>
<protein>
    <submittedName>
        <fullName evidence="6">2-succinylbenzoate--CoA ligase</fullName>
        <ecNumber evidence="6">6.2.1.26</ecNumber>
    </submittedName>
</protein>
<reference evidence="6" key="1">
    <citation type="submission" date="2022-12" db="EMBL/GenBank/DDBJ databases">
        <title>Paraconexibacter alkalitolerans sp. nov. and Baekduia alba sp. nov., isolated from soil and emended description of the genera Paraconexibacter (Chun et al., 2020) and Baekduia (An et al., 2020).</title>
        <authorList>
            <person name="Vieira S."/>
            <person name="Huber K.J."/>
            <person name="Geppert A."/>
            <person name="Wolf J."/>
            <person name="Neumann-Schaal M."/>
            <person name="Muesken M."/>
            <person name="Overmann J."/>
        </authorList>
    </citation>
    <scope>NUCLEOTIDE SEQUENCE</scope>
    <source>
        <strain evidence="6">AEG42_29</strain>
    </source>
</reference>
<evidence type="ECO:0000259" key="5">
    <source>
        <dbReference type="Pfam" id="PF13193"/>
    </source>
</evidence>
<dbReference type="PANTHER" id="PTHR43201">
    <property type="entry name" value="ACYL-COA SYNTHETASE"/>
    <property type="match status" value="1"/>
</dbReference>
<feature type="domain" description="AMP-binding enzyme C-terminal" evidence="5">
    <location>
        <begin position="466"/>
        <end position="543"/>
    </location>
</feature>
<dbReference type="GO" id="GO:0006631">
    <property type="term" value="P:fatty acid metabolic process"/>
    <property type="evidence" value="ECO:0007669"/>
    <property type="project" value="TreeGrafter"/>
</dbReference>
<feature type="domain" description="AMP-dependent synthetase/ligase" evidence="4">
    <location>
        <begin position="68"/>
        <end position="418"/>
    </location>
</feature>
<dbReference type="InterPro" id="IPR045851">
    <property type="entry name" value="AMP-bd_C_sf"/>
</dbReference>
<dbReference type="SUPFAM" id="SSF56801">
    <property type="entry name" value="Acetyl-CoA synthetase-like"/>
    <property type="match status" value="1"/>
</dbReference>
<evidence type="ECO:0000256" key="1">
    <source>
        <dbReference type="ARBA" id="ARBA00006432"/>
    </source>
</evidence>
<feature type="compositionally biased region" description="Low complexity" evidence="3">
    <location>
        <begin position="197"/>
        <end position="208"/>
    </location>
</feature>
<sequence>MSDPRSAGAAGIARGLIGAAADRVAGARVLAGAGVVRPMRPDKLPRLGVAYLTRGATIGTGIIAGRIRHPDATMLHDELGSLTFADLDRRTNAIATGLSRLGVDAGDGVAIMARNHRGFVEAVGATSKLGADALFLNTSFSGPQLAAVLEREQPAAVIYDAEFAGLLADAGPVRQRVLAWTDDDGAPDDAPTLERLAAGPSAAPSSPSRQGRMTILTSGTTGTPKGAQRGKLGPDLATGLLSRIPLREGMTTVLPAPLFHAWGLAGFGLSSMLLGSPIVLRRRFDPEAVLGDIERHRAEAMFVVPVMLARILDLPGEVRDRYDISSLKVVAASGSALPGDLAARWMDYAGDNLYNMYGSTEVTFATIATPADMRAAPGTAGKAPRGVVVRLYDDAGGVVERGGTGRIFVGNKSLFEGYTGGGSKDQIDGLMATGDIGRFDEAGRLFVVGRDDEMIVSGGENVFPKEVEDCLLAHAAVGDAAAIGVDDEQFGQRLKAFLVRTEGVADTPGDDELKAHVKDNLAGYKVPREFVWLDELPRNATGKIVKRELAEADAD</sequence>
<feature type="compositionally biased region" description="Polar residues" evidence="3">
    <location>
        <begin position="209"/>
        <end position="223"/>
    </location>
</feature>
<accession>A0AAU7B048</accession>
<evidence type="ECO:0000313" key="6">
    <source>
        <dbReference type="EMBL" id="XAY07263.1"/>
    </source>
</evidence>
<evidence type="ECO:0000256" key="2">
    <source>
        <dbReference type="ARBA" id="ARBA00022598"/>
    </source>
</evidence>
<dbReference type="KEGG" id="parq:DSM112329_04144"/>
<dbReference type="GO" id="GO:0008756">
    <property type="term" value="F:o-succinylbenzoate-CoA ligase activity"/>
    <property type="evidence" value="ECO:0007669"/>
    <property type="project" value="UniProtKB-EC"/>
</dbReference>
<proteinExistence type="inferred from homology"/>
<dbReference type="AlphaFoldDB" id="A0AAU7B048"/>
<dbReference type="Gene3D" id="3.40.50.12780">
    <property type="entry name" value="N-terminal domain of ligase-like"/>
    <property type="match status" value="1"/>
</dbReference>
<keyword evidence="2 6" id="KW-0436">Ligase</keyword>
<evidence type="ECO:0000256" key="3">
    <source>
        <dbReference type="SAM" id="MobiDB-lite"/>
    </source>
</evidence>
<organism evidence="6">
    <name type="scientific">Paraconexibacter sp. AEG42_29</name>
    <dbReference type="NCBI Taxonomy" id="2997339"/>
    <lineage>
        <taxon>Bacteria</taxon>
        <taxon>Bacillati</taxon>
        <taxon>Actinomycetota</taxon>
        <taxon>Thermoleophilia</taxon>
        <taxon>Solirubrobacterales</taxon>
        <taxon>Paraconexibacteraceae</taxon>
        <taxon>Paraconexibacter</taxon>
    </lineage>
</organism>
<dbReference type="EC" id="6.2.1.26" evidence="6"/>
<name>A0AAU7B048_9ACTN</name>
<evidence type="ECO:0000259" key="4">
    <source>
        <dbReference type="Pfam" id="PF00501"/>
    </source>
</evidence>
<gene>
    <name evidence="6" type="primary">menE_3</name>
    <name evidence="6" type="ORF">DSM112329_04144</name>
</gene>
<dbReference type="RefSeq" id="WP_354698462.1">
    <property type="nucleotide sequence ID" value="NZ_CP114014.1"/>
</dbReference>
<dbReference type="PANTHER" id="PTHR43201:SF5">
    <property type="entry name" value="MEDIUM-CHAIN ACYL-COA LIGASE ACSF2, MITOCHONDRIAL"/>
    <property type="match status" value="1"/>
</dbReference>
<dbReference type="InterPro" id="IPR042099">
    <property type="entry name" value="ANL_N_sf"/>
</dbReference>
<feature type="region of interest" description="Disordered" evidence="3">
    <location>
        <begin position="197"/>
        <end position="232"/>
    </location>
</feature>